<reference evidence="2" key="1">
    <citation type="journal article" date="2023" name="Nat. Plants">
        <title>Single-cell RNA sequencing provides a high-resolution roadmap for understanding the multicellular compartmentation of specialized metabolism.</title>
        <authorList>
            <person name="Sun S."/>
            <person name="Shen X."/>
            <person name="Li Y."/>
            <person name="Li Y."/>
            <person name="Wang S."/>
            <person name="Li R."/>
            <person name="Zhang H."/>
            <person name="Shen G."/>
            <person name="Guo B."/>
            <person name="Wei J."/>
            <person name="Xu J."/>
            <person name="St-Pierre B."/>
            <person name="Chen S."/>
            <person name="Sun C."/>
        </authorList>
    </citation>
    <scope>NUCLEOTIDE SEQUENCE [LARGE SCALE GENOMIC DNA]</scope>
</reference>
<evidence type="ECO:0000313" key="1">
    <source>
        <dbReference type="EMBL" id="KAI5653721.1"/>
    </source>
</evidence>
<accession>A0ACB9ZZJ0</accession>
<evidence type="ECO:0000313" key="2">
    <source>
        <dbReference type="Proteomes" id="UP001060085"/>
    </source>
</evidence>
<comment type="caution">
    <text evidence="1">The sequence shown here is derived from an EMBL/GenBank/DDBJ whole genome shotgun (WGS) entry which is preliminary data.</text>
</comment>
<dbReference type="Proteomes" id="UP001060085">
    <property type="component" value="Linkage Group LG07"/>
</dbReference>
<keyword evidence="2" id="KW-1185">Reference proteome</keyword>
<organism evidence="1 2">
    <name type="scientific">Catharanthus roseus</name>
    <name type="common">Madagascar periwinkle</name>
    <name type="synonym">Vinca rosea</name>
    <dbReference type="NCBI Taxonomy" id="4058"/>
    <lineage>
        <taxon>Eukaryota</taxon>
        <taxon>Viridiplantae</taxon>
        <taxon>Streptophyta</taxon>
        <taxon>Embryophyta</taxon>
        <taxon>Tracheophyta</taxon>
        <taxon>Spermatophyta</taxon>
        <taxon>Magnoliopsida</taxon>
        <taxon>eudicotyledons</taxon>
        <taxon>Gunneridae</taxon>
        <taxon>Pentapetalae</taxon>
        <taxon>asterids</taxon>
        <taxon>lamiids</taxon>
        <taxon>Gentianales</taxon>
        <taxon>Apocynaceae</taxon>
        <taxon>Rauvolfioideae</taxon>
        <taxon>Vinceae</taxon>
        <taxon>Catharanthinae</taxon>
        <taxon>Catharanthus</taxon>
    </lineage>
</organism>
<protein>
    <submittedName>
        <fullName evidence="1">Uncharacterized protein</fullName>
    </submittedName>
</protein>
<dbReference type="EMBL" id="CM044707">
    <property type="protein sequence ID" value="KAI5653721.1"/>
    <property type="molecule type" value="Genomic_DNA"/>
</dbReference>
<gene>
    <name evidence="1" type="ORF">M9H77_30908</name>
</gene>
<sequence>MREVVDTSARLGDVGVGSSRSANGKDHPVLLNAREEMLLIKLRDRVDIKRNEDDRYPPELFDYNKLRISTPSESILRPLYFMFQTSQKNWDSDLPRTVGPATGIEQSRNQLGAHFWLGVEEQTPTASIGLFLLSSVVFSLGGTWHQTTYHTRFKHVHSGHMLTQSHQEDPSDTSRMNLNETLRFKQYSIE</sequence>
<name>A0ACB9ZZJ0_CATRO</name>
<proteinExistence type="predicted"/>